<keyword evidence="1" id="KW-1133">Transmembrane helix</keyword>
<keyword evidence="3" id="KW-1185">Reference proteome</keyword>
<feature type="transmembrane region" description="Helical" evidence="1">
    <location>
        <begin position="80"/>
        <end position="100"/>
    </location>
</feature>
<organism evidence="2 3">
    <name type="scientific">Nitrosococcus wardiae</name>
    <dbReference type="NCBI Taxonomy" id="1814290"/>
    <lineage>
        <taxon>Bacteria</taxon>
        <taxon>Pseudomonadati</taxon>
        <taxon>Pseudomonadota</taxon>
        <taxon>Gammaproteobacteria</taxon>
        <taxon>Chromatiales</taxon>
        <taxon>Chromatiaceae</taxon>
        <taxon>Nitrosococcus</taxon>
    </lineage>
</organism>
<gene>
    <name evidence="2" type="ORF">E3U44_05965</name>
</gene>
<feature type="transmembrane region" description="Helical" evidence="1">
    <location>
        <begin position="48"/>
        <end position="73"/>
    </location>
</feature>
<feature type="transmembrane region" description="Helical" evidence="1">
    <location>
        <begin position="7"/>
        <end position="28"/>
    </location>
</feature>
<dbReference type="OrthoDB" id="192334at2"/>
<name>A0A4P7BXQ3_9GAMM</name>
<evidence type="ECO:0000256" key="1">
    <source>
        <dbReference type="SAM" id="Phobius"/>
    </source>
</evidence>
<keyword evidence="1" id="KW-0472">Membrane</keyword>
<dbReference type="AlphaFoldDB" id="A0A4P7BXQ3"/>
<dbReference type="KEGG" id="nwr:E3U44_05965"/>
<dbReference type="Proteomes" id="UP000294325">
    <property type="component" value="Chromosome"/>
</dbReference>
<evidence type="ECO:0000313" key="3">
    <source>
        <dbReference type="Proteomes" id="UP000294325"/>
    </source>
</evidence>
<reference evidence="2 3" key="1">
    <citation type="submission" date="2019-03" db="EMBL/GenBank/DDBJ databases">
        <title>The genome sequence of Nitrosococcus wardiae strain D1FHST reveals the archetypal metabolic capacity of ammonia-oxidizing Gammaproteobacteria.</title>
        <authorList>
            <person name="Wang L."/>
            <person name="Lim C.K."/>
            <person name="Hanson T.E."/>
            <person name="Dang H."/>
            <person name="Klotz M.G."/>
        </authorList>
    </citation>
    <scope>NUCLEOTIDE SEQUENCE [LARGE SCALE GENOMIC DNA]</scope>
    <source>
        <strain evidence="2 3">D1FHS</strain>
    </source>
</reference>
<feature type="transmembrane region" description="Helical" evidence="1">
    <location>
        <begin position="120"/>
        <end position="140"/>
    </location>
</feature>
<proteinExistence type="predicted"/>
<dbReference type="RefSeq" id="WP_134357140.1">
    <property type="nucleotide sequence ID" value="NZ_CP038033.1"/>
</dbReference>
<accession>A0A4P7BXQ3</accession>
<evidence type="ECO:0000313" key="2">
    <source>
        <dbReference type="EMBL" id="QBQ54097.1"/>
    </source>
</evidence>
<evidence type="ECO:0008006" key="4">
    <source>
        <dbReference type="Google" id="ProtNLM"/>
    </source>
</evidence>
<sequence length="165" mass="18296">MKTKSLPLWSWIFIVTILWIGFVLAISFMEAPIKFQAPSLTLPVALEIGYLVFHALNFVEIIFAALIIAATYFGQPSRKTTLFAAGVVALLIIQTLLLFTKLDARTLAIINGQEVSSAPYHIVYMGIEVIKLLGLVVLAFNQLHDFKSLALKLSGQNLESPRHAR</sequence>
<dbReference type="EMBL" id="CP038033">
    <property type="protein sequence ID" value="QBQ54097.1"/>
    <property type="molecule type" value="Genomic_DNA"/>
</dbReference>
<keyword evidence="1" id="KW-0812">Transmembrane</keyword>
<protein>
    <recommendedName>
        <fullName evidence="4">DUF4149 domain-containing protein</fullName>
    </recommendedName>
</protein>